<dbReference type="InterPro" id="IPR036047">
    <property type="entry name" value="F-box-like_dom_sf"/>
</dbReference>
<reference evidence="3" key="1">
    <citation type="journal article" date="2017" name="Nat. Ecol. Evol.">
        <title>Genome expansion and lineage-specific genetic innovations in the forest pathogenic fungi Armillaria.</title>
        <authorList>
            <person name="Sipos G."/>
            <person name="Prasanna A.N."/>
            <person name="Walter M.C."/>
            <person name="O'Connor E."/>
            <person name="Balint B."/>
            <person name="Krizsan K."/>
            <person name="Kiss B."/>
            <person name="Hess J."/>
            <person name="Varga T."/>
            <person name="Slot J."/>
            <person name="Riley R."/>
            <person name="Boka B."/>
            <person name="Rigling D."/>
            <person name="Barry K."/>
            <person name="Lee J."/>
            <person name="Mihaltcheva S."/>
            <person name="LaButti K."/>
            <person name="Lipzen A."/>
            <person name="Waldron R."/>
            <person name="Moloney N.M."/>
            <person name="Sperisen C."/>
            <person name="Kredics L."/>
            <person name="Vagvoelgyi C."/>
            <person name="Patrignani A."/>
            <person name="Fitzpatrick D."/>
            <person name="Nagy I."/>
            <person name="Doyle S."/>
            <person name="Anderson J.B."/>
            <person name="Grigoriev I.V."/>
            <person name="Gueldener U."/>
            <person name="Muensterkoetter M."/>
            <person name="Nagy L.G."/>
        </authorList>
    </citation>
    <scope>NUCLEOTIDE SEQUENCE [LARGE SCALE GENOMIC DNA]</scope>
    <source>
        <strain evidence="3">Ar21-2</strain>
    </source>
</reference>
<proteinExistence type="predicted"/>
<dbReference type="InterPro" id="IPR001810">
    <property type="entry name" value="F-box_dom"/>
</dbReference>
<dbReference type="OMA" id="CSTWQSI"/>
<dbReference type="Proteomes" id="UP000217790">
    <property type="component" value="Unassembled WGS sequence"/>
</dbReference>
<dbReference type="InParanoid" id="A0A2H3E0D7"/>
<organism evidence="2 3">
    <name type="scientific">Armillaria gallica</name>
    <name type="common">Bulbous honey fungus</name>
    <name type="synonym">Armillaria bulbosa</name>
    <dbReference type="NCBI Taxonomy" id="47427"/>
    <lineage>
        <taxon>Eukaryota</taxon>
        <taxon>Fungi</taxon>
        <taxon>Dikarya</taxon>
        <taxon>Basidiomycota</taxon>
        <taxon>Agaricomycotina</taxon>
        <taxon>Agaricomycetes</taxon>
        <taxon>Agaricomycetidae</taxon>
        <taxon>Agaricales</taxon>
        <taxon>Marasmiineae</taxon>
        <taxon>Physalacriaceae</taxon>
        <taxon>Armillaria</taxon>
    </lineage>
</organism>
<dbReference type="EMBL" id="KZ293647">
    <property type="protein sequence ID" value="PBK99790.1"/>
    <property type="molecule type" value="Genomic_DNA"/>
</dbReference>
<dbReference type="Pfam" id="PF12937">
    <property type="entry name" value="F-box-like"/>
    <property type="match status" value="1"/>
</dbReference>
<name>A0A2H3E0D7_ARMGA</name>
<evidence type="ECO:0000313" key="3">
    <source>
        <dbReference type="Proteomes" id="UP000217790"/>
    </source>
</evidence>
<keyword evidence="3" id="KW-1185">Reference proteome</keyword>
<feature type="non-terminal residue" evidence="2">
    <location>
        <position position="89"/>
    </location>
</feature>
<dbReference type="AlphaFoldDB" id="A0A2H3E0D7"/>
<dbReference type="Gene3D" id="1.20.1280.50">
    <property type="match status" value="1"/>
</dbReference>
<protein>
    <recommendedName>
        <fullName evidence="1">F-box domain-containing protein</fullName>
    </recommendedName>
</protein>
<evidence type="ECO:0000259" key="1">
    <source>
        <dbReference type="Pfam" id="PF12937"/>
    </source>
</evidence>
<dbReference type="STRING" id="47427.A0A2H3E0D7"/>
<sequence>MDDISNLEQELQQIESLFIRIRDQREKLLKDLGSCKALLAPIRRLPRETLLKIFSLASSDIPDPLNAPWSLGQVCSTWQSISHSCPSLW</sequence>
<evidence type="ECO:0000313" key="2">
    <source>
        <dbReference type="EMBL" id="PBK99790.1"/>
    </source>
</evidence>
<accession>A0A2H3E0D7</accession>
<feature type="domain" description="F-box" evidence="1">
    <location>
        <begin position="42"/>
        <end position="89"/>
    </location>
</feature>
<dbReference type="SUPFAM" id="SSF81383">
    <property type="entry name" value="F-box domain"/>
    <property type="match status" value="1"/>
</dbReference>
<dbReference type="OrthoDB" id="2972553at2759"/>
<gene>
    <name evidence="2" type="ORF">ARMGADRAFT_918635</name>
</gene>